<reference evidence="2" key="1">
    <citation type="submission" date="2022-11" db="UniProtKB">
        <authorList>
            <consortium name="WormBaseParasite"/>
        </authorList>
    </citation>
    <scope>IDENTIFICATION</scope>
</reference>
<evidence type="ECO:0000313" key="1">
    <source>
        <dbReference type="Proteomes" id="UP000887579"/>
    </source>
</evidence>
<proteinExistence type="predicted"/>
<name>A0AC34G232_9BILA</name>
<sequence length="96" mass="10851">MFTRIVATTFKNAQIRSHMLNASTIAADFSNGGSRTFSQKSEDLSKSASDNEHMNQMINLNAWSMAPLNDPRDNTSSLHPTDEDYRVSFKLFLCQF</sequence>
<evidence type="ECO:0000313" key="2">
    <source>
        <dbReference type="WBParaSite" id="ES5_v2.g23633.t1"/>
    </source>
</evidence>
<protein>
    <submittedName>
        <fullName evidence="2">Uncharacterized protein</fullName>
    </submittedName>
</protein>
<organism evidence="1 2">
    <name type="scientific">Panagrolaimus sp. ES5</name>
    <dbReference type="NCBI Taxonomy" id="591445"/>
    <lineage>
        <taxon>Eukaryota</taxon>
        <taxon>Metazoa</taxon>
        <taxon>Ecdysozoa</taxon>
        <taxon>Nematoda</taxon>
        <taxon>Chromadorea</taxon>
        <taxon>Rhabditida</taxon>
        <taxon>Tylenchina</taxon>
        <taxon>Panagrolaimomorpha</taxon>
        <taxon>Panagrolaimoidea</taxon>
        <taxon>Panagrolaimidae</taxon>
        <taxon>Panagrolaimus</taxon>
    </lineage>
</organism>
<accession>A0AC34G232</accession>
<dbReference type="Proteomes" id="UP000887579">
    <property type="component" value="Unplaced"/>
</dbReference>
<dbReference type="WBParaSite" id="ES5_v2.g23633.t1">
    <property type="protein sequence ID" value="ES5_v2.g23633.t1"/>
    <property type="gene ID" value="ES5_v2.g23633"/>
</dbReference>